<name>A0A8J7H8Q6_9FIRM</name>
<dbReference type="Pfam" id="PF03180">
    <property type="entry name" value="Lipoprotein_9"/>
    <property type="match status" value="1"/>
</dbReference>
<proteinExistence type="inferred from homology"/>
<evidence type="ECO:0000256" key="3">
    <source>
        <dbReference type="ARBA" id="ARBA00023136"/>
    </source>
</evidence>
<dbReference type="PIRSF" id="PIRSF002854">
    <property type="entry name" value="MetQ"/>
    <property type="match status" value="1"/>
</dbReference>
<keyword evidence="2" id="KW-0732">Signal</keyword>
<comment type="caution">
    <text evidence="8">The sequence shown here is derived from an EMBL/GenBank/DDBJ whole genome shotgun (WGS) entry which is preliminary data.</text>
</comment>
<evidence type="ECO:0000256" key="7">
    <source>
        <dbReference type="PIRSR" id="PIRSR002854-1"/>
    </source>
</evidence>
<evidence type="ECO:0000256" key="4">
    <source>
        <dbReference type="ARBA" id="ARBA00023139"/>
    </source>
</evidence>
<evidence type="ECO:0000256" key="2">
    <source>
        <dbReference type="ARBA" id="ARBA00022729"/>
    </source>
</evidence>
<dbReference type="AlphaFoldDB" id="A0A8J7H8Q6"/>
<dbReference type="Proteomes" id="UP000623269">
    <property type="component" value="Unassembled WGS sequence"/>
</dbReference>
<dbReference type="GO" id="GO:0016020">
    <property type="term" value="C:membrane"/>
    <property type="evidence" value="ECO:0007669"/>
    <property type="project" value="UniProtKB-SubCell"/>
</dbReference>
<feature type="lipid moiety-binding region" description="S-diacylglycerol cysteine" evidence="7">
    <location>
        <position position="21"/>
    </location>
</feature>
<evidence type="ECO:0000256" key="6">
    <source>
        <dbReference type="PIRNR" id="PIRNR002854"/>
    </source>
</evidence>
<protein>
    <recommendedName>
        <fullName evidence="6">Lipoprotein</fullName>
    </recommendedName>
</protein>
<comment type="subcellular location">
    <subcellularLocation>
        <location evidence="1">Membrane</location>
        <topology evidence="1">Lipid-anchor</topology>
    </subcellularLocation>
</comment>
<dbReference type="RefSeq" id="WP_197661824.1">
    <property type="nucleotide sequence ID" value="NZ_JAEAGR010000012.1"/>
</dbReference>
<reference evidence="8" key="1">
    <citation type="submission" date="2020-12" db="EMBL/GenBank/DDBJ databases">
        <title>M. sibirica DSM 26468T genome.</title>
        <authorList>
            <person name="Thieme N."/>
            <person name="Rettenmaier R."/>
            <person name="Zverlov V."/>
            <person name="Liebl W."/>
        </authorList>
    </citation>
    <scope>NUCLEOTIDE SEQUENCE</scope>
    <source>
        <strain evidence="8">DSM 26468</strain>
    </source>
</reference>
<keyword evidence="4" id="KW-0564">Palmitate</keyword>
<dbReference type="Gene3D" id="3.40.190.10">
    <property type="entry name" value="Periplasmic binding protein-like II"/>
    <property type="match status" value="2"/>
</dbReference>
<gene>
    <name evidence="8" type="ORF">I5677_11815</name>
</gene>
<keyword evidence="3" id="KW-0472">Membrane</keyword>
<evidence type="ECO:0000313" key="9">
    <source>
        <dbReference type="Proteomes" id="UP000623269"/>
    </source>
</evidence>
<evidence type="ECO:0000313" key="8">
    <source>
        <dbReference type="EMBL" id="MBH1941581.1"/>
    </source>
</evidence>
<comment type="similarity">
    <text evidence="6">Belongs to the nlpA lipoprotein family.</text>
</comment>
<dbReference type="CDD" id="cd13597">
    <property type="entry name" value="PBP2_lipoprotein_Tp32"/>
    <property type="match status" value="1"/>
</dbReference>
<dbReference type="PANTHER" id="PTHR30429:SF0">
    <property type="entry name" value="METHIONINE-BINDING LIPOPROTEIN METQ"/>
    <property type="match status" value="1"/>
</dbReference>
<keyword evidence="5 6" id="KW-0449">Lipoprotein</keyword>
<accession>A0A8J7H8Q6</accession>
<keyword evidence="9" id="KW-1185">Reference proteome</keyword>
<dbReference type="PROSITE" id="PS51257">
    <property type="entry name" value="PROKAR_LIPOPROTEIN"/>
    <property type="match status" value="1"/>
</dbReference>
<dbReference type="EMBL" id="JAEAGR010000012">
    <property type="protein sequence ID" value="MBH1941581.1"/>
    <property type="molecule type" value="Genomic_DNA"/>
</dbReference>
<evidence type="ECO:0000256" key="5">
    <source>
        <dbReference type="ARBA" id="ARBA00023288"/>
    </source>
</evidence>
<dbReference type="PANTHER" id="PTHR30429">
    <property type="entry name" value="D-METHIONINE-BINDING LIPOPROTEIN METQ"/>
    <property type="match status" value="1"/>
</dbReference>
<organism evidence="8 9">
    <name type="scientific">Mobilitalea sibirica</name>
    <dbReference type="NCBI Taxonomy" id="1462919"/>
    <lineage>
        <taxon>Bacteria</taxon>
        <taxon>Bacillati</taxon>
        <taxon>Bacillota</taxon>
        <taxon>Clostridia</taxon>
        <taxon>Lachnospirales</taxon>
        <taxon>Lachnospiraceae</taxon>
        <taxon>Mobilitalea</taxon>
    </lineage>
</organism>
<evidence type="ECO:0000256" key="1">
    <source>
        <dbReference type="ARBA" id="ARBA00004635"/>
    </source>
</evidence>
<dbReference type="SUPFAM" id="SSF53850">
    <property type="entry name" value="Periplasmic binding protein-like II"/>
    <property type="match status" value="1"/>
</dbReference>
<dbReference type="InterPro" id="IPR004872">
    <property type="entry name" value="Lipoprotein_NlpA"/>
</dbReference>
<sequence>MKRIVSIVVLLTVFTVLLSGCAAKEDKKLVVGASVTPHAEILGIAKEILSEKGYELEIVEYSDYVQPNLALDAGDLDANYFQHQPYLDQFSEERGLDLKSVAIIHYEPIGIYPGKTASIDALPDGAQITVPNDATNEARALLLLEAQGLITIADGAGLDATINDIVENPKNLEIVEIEAAQLARSLEDVDLAVINGNVAIQAGLNVATDSIAFEEKDSVAAETYGNIIAVKSGDEDRDDIKALIEALKSDKVRDFINDTYEGAVVPKF</sequence>